<proteinExistence type="predicted"/>
<protein>
    <recommendedName>
        <fullName evidence="3">Abi-like protein</fullName>
    </recommendedName>
</protein>
<dbReference type="RefSeq" id="WP_310311096.1">
    <property type="nucleotide sequence ID" value="NZ_BAAAXB010000001.1"/>
</dbReference>
<evidence type="ECO:0000313" key="1">
    <source>
        <dbReference type="EMBL" id="MDR6597610.1"/>
    </source>
</evidence>
<accession>A0ABU1Q3X7</accession>
<reference evidence="1 2" key="1">
    <citation type="submission" date="2023-07" db="EMBL/GenBank/DDBJ databases">
        <title>Sequencing the genomes of 1000 actinobacteria strains.</title>
        <authorList>
            <person name="Klenk H.-P."/>
        </authorList>
    </citation>
    <scope>NUCLEOTIDE SEQUENCE [LARGE SCALE GENOMIC DNA]</scope>
    <source>
        <strain evidence="1 2">DSM 43749</strain>
    </source>
</reference>
<evidence type="ECO:0008006" key="3">
    <source>
        <dbReference type="Google" id="ProtNLM"/>
    </source>
</evidence>
<name>A0ABU1Q3X7_9PSEU</name>
<comment type="caution">
    <text evidence="1">The sequence shown here is derived from an EMBL/GenBank/DDBJ whole genome shotgun (WGS) entry which is preliminary data.</text>
</comment>
<dbReference type="EMBL" id="JAVDSG010000001">
    <property type="protein sequence ID" value="MDR6597610.1"/>
    <property type="molecule type" value="Genomic_DNA"/>
</dbReference>
<keyword evidence="2" id="KW-1185">Reference proteome</keyword>
<gene>
    <name evidence="1" type="ORF">J2S66_005994</name>
</gene>
<dbReference type="Proteomes" id="UP001268819">
    <property type="component" value="Unassembled WGS sequence"/>
</dbReference>
<sequence length="205" mass="23683">MRDYKLCCDGDELRALDLYVWNMQVSAAFGETIGFLEVALRNTLAGRMHARHVRKRRSGSWLDDPAGELAPRARADIAEARRRVLGKRKPLTADQVITELNFGFWRFLLANQYRTTLWPDLLRGFAHIPGSDQRSALDGRVRRLHDLRNRLAHHEPVWNKPLEDRARDARDVLGYLDPVAASWWNDRHCRIEALLDACPVVRPRA</sequence>
<evidence type="ECO:0000313" key="2">
    <source>
        <dbReference type="Proteomes" id="UP001268819"/>
    </source>
</evidence>
<organism evidence="1 2">
    <name type="scientific">Saccharothrix longispora</name>
    <dbReference type="NCBI Taxonomy" id="33920"/>
    <lineage>
        <taxon>Bacteria</taxon>
        <taxon>Bacillati</taxon>
        <taxon>Actinomycetota</taxon>
        <taxon>Actinomycetes</taxon>
        <taxon>Pseudonocardiales</taxon>
        <taxon>Pseudonocardiaceae</taxon>
        <taxon>Saccharothrix</taxon>
    </lineage>
</organism>